<feature type="coiled-coil region" evidence="1">
    <location>
        <begin position="6"/>
        <end position="40"/>
    </location>
</feature>
<evidence type="ECO:0000256" key="1">
    <source>
        <dbReference type="SAM" id="Coils"/>
    </source>
</evidence>
<name>A0A1H0D9F7_9BACT</name>
<organism evidence="2 3">
    <name type="scientific">Desulfonauticus submarinus</name>
    <dbReference type="NCBI Taxonomy" id="206665"/>
    <lineage>
        <taxon>Bacteria</taxon>
        <taxon>Pseudomonadati</taxon>
        <taxon>Thermodesulfobacteriota</taxon>
        <taxon>Desulfovibrionia</taxon>
        <taxon>Desulfovibrionales</taxon>
        <taxon>Desulfonauticaceae</taxon>
        <taxon>Desulfonauticus</taxon>
    </lineage>
</organism>
<keyword evidence="3" id="KW-1185">Reference proteome</keyword>
<evidence type="ECO:0000313" key="2">
    <source>
        <dbReference type="EMBL" id="SDN66837.1"/>
    </source>
</evidence>
<protein>
    <submittedName>
        <fullName evidence="2">Uncharacterized protein</fullName>
    </submittedName>
</protein>
<evidence type="ECO:0000313" key="3">
    <source>
        <dbReference type="Proteomes" id="UP000199602"/>
    </source>
</evidence>
<dbReference type="OrthoDB" id="5459991at2"/>
<dbReference type="STRING" id="206665.SAMN04488516_10485"/>
<dbReference type="EMBL" id="FNIN01000004">
    <property type="protein sequence ID" value="SDN66837.1"/>
    <property type="molecule type" value="Genomic_DNA"/>
</dbReference>
<gene>
    <name evidence="2" type="ORF">SAMN04488516_10485</name>
</gene>
<proteinExistence type="predicted"/>
<sequence length="83" mass="10116">MNQVDDASALAKIKNLEQEIEHFKQKLSECEKKIKYFREKEDHQKKIFFAQEIFNLQQEKLVIQTEIKFRQNKITKLRFELNS</sequence>
<accession>A0A1H0D9F7</accession>
<keyword evidence="1" id="KW-0175">Coiled coil</keyword>
<reference evidence="2 3" key="1">
    <citation type="submission" date="2016-10" db="EMBL/GenBank/DDBJ databases">
        <authorList>
            <person name="de Groot N.N."/>
        </authorList>
    </citation>
    <scope>NUCLEOTIDE SEQUENCE [LARGE SCALE GENOMIC DNA]</scope>
    <source>
        <strain evidence="2 3">DSM 15269</strain>
    </source>
</reference>
<dbReference type="AlphaFoldDB" id="A0A1H0D9F7"/>
<dbReference type="RefSeq" id="WP_143338916.1">
    <property type="nucleotide sequence ID" value="NZ_FNIN01000004.1"/>
</dbReference>
<dbReference type="Proteomes" id="UP000199602">
    <property type="component" value="Unassembled WGS sequence"/>
</dbReference>